<accession>A0ABR1VU59</accession>
<feature type="region of interest" description="Disordered" evidence="1">
    <location>
        <begin position="1"/>
        <end position="63"/>
    </location>
</feature>
<dbReference type="GeneID" id="92046824"/>
<protein>
    <submittedName>
        <fullName evidence="2">Uncharacterized protein</fullName>
    </submittedName>
</protein>
<reference evidence="2 3" key="1">
    <citation type="submission" date="2023-01" db="EMBL/GenBank/DDBJ databases">
        <title>Analysis of 21 Apiospora genomes using comparative genomics revels a genus with tremendous synthesis potential of carbohydrate active enzymes and secondary metabolites.</title>
        <authorList>
            <person name="Sorensen T."/>
        </authorList>
    </citation>
    <scope>NUCLEOTIDE SEQUENCE [LARGE SCALE GENOMIC DNA]</scope>
    <source>
        <strain evidence="2 3">CBS 114990</strain>
    </source>
</reference>
<comment type="caution">
    <text evidence="2">The sequence shown here is derived from an EMBL/GenBank/DDBJ whole genome shotgun (WGS) entry which is preliminary data.</text>
</comment>
<keyword evidence="3" id="KW-1185">Reference proteome</keyword>
<evidence type="ECO:0000256" key="1">
    <source>
        <dbReference type="SAM" id="MobiDB-lite"/>
    </source>
</evidence>
<sequence>MQGWDFSGPFSNGLGPAAPGGPVTTTTGTPAAGMSTHGGPPNVPFGTARPPHGPVTQGGGLGRDTIMVGGTVPAHRDAFWSGPGQGPSSLPQKSAADMRSATAPVSGGTSGFLPDAAAQFTTTPALADFSSSSAGPADRMPEPSMSALTARAGKAPAGDQRHSLFPSTLGSPSDSSEDWVILPPRPFVEQEDMIGWHATSHHGCSIQAKHRHDLDGGIHFGGMRDVRHAMASHLCAKLEEVLRAEEEEQGGEKEERQAQQQAQEREAAAPEPSVTGDEGGDEDTAMEQDDLDG</sequence>
<evidence type="ECO:0000313" key="2">
    <source>
        <dbReference type="EMBL" id="KAK8074786.1"/>
    </source>
</evidence>
<feature type="compositionally biased region" description="Acidic residues" evidence="1">
    <location>
        <begin position="278"/>
        <end position="293"/>
    </location>
</feature>
<proteinExistence type="predicted"/>
<feature type="compositionally biased region" description="Basic and acidic residues" evidence="1">
    <location>
        <begin position="244"/>
        <end position="268"/>
    </location>
</feature>
<name>A0ABR1VU59_9PEZI</name>
<organism evidence="2 3">
    <name type="scientific">Apiospora hydei</name>
    <dbReference type="NCBI Taxonomy" id="1337664"/>
    <lineage>
        <taxon>Eukaryota</taxon>
        <taxon>Fungi</taxon>
        <taxon>Dikarya</taxon>
        <taxon>Ascomycota</taxon>
        <taxon>Pezizomycotina</taxon>
        <taxon>Sordariomycetes</taxon>
        <taxon>Xylariomycetidae</taxon>
        <taxon>Amphisphaeriales</taxon>
        <taxon>Apiosporaceae</taxon>
        <taxon>Apiospora</taxon>
    </lineage>
</organism>
<feature type="compositionally biased region" description="Low complexity" evidence="1">
    <location>
        <begin position="15"/>
        <end position="33"/>
    </location>
</feature>
<gene>
    <name evidence="2" type="ORF">PG997_009449</name>
</gene>
<evidence type="ECO:0000313" key="3">
    <source>
        <dbReference type="Proteomes" id="UP001433268"/>
    </source>
</evidence>
<dbReference type="Proteomes" id="UP001433268">
    <property type="component" value="Unassembled WGS sequence"/>
</dbReference>
<dbReference type="RefSeq" id="XP_066665726.1">
    <property type="nucleotide sequence ID" value="XM_066813764.1"/>
</dbReference>
<feature type="region of interest" description="Disordered" evidence="1">
    <location>
        <begin position="78"/>
        <end position="107"/>
    </location>
</feature>
<feature type="region of interest" description="Disordered" evidence="1">
    <location>
        <begin position="244"/>
        <end position="293"/>
    </location>
</feature>
<dbReference type="EMBL" id="JAQQWN010000007">
    <property type="protein sequence ID" value="KAK8074786.1"/>
    <property type="molecule type" value="Genomic_DNA"/>
</dbReference>